<name>A0A1R3UYQ7_9HYPH</name>
<keyword evidence="2" id="KW-1185">Reference proteome</keyword>
<dbReference type="Proteomes" id="UP000188388">
    <property type="component" value="Unassembled WGS sequence"/>
</dbReference>
<evidence type="ECO:0000313" key="1">
    <source>
        <dbReference type="EMBL" id="SIT52771.1"/>
    </source>
</evidence>
<dbReference type="AlphaFoldDB" id="A0A1R3UYQ7"/>
<reference evidence="2" key="1">
    <citation type="submission" date="2017-01" db="EMBL/GenBank/DDBJ databases">
        <authorList>
            <person name="Brunel B."/>
        </authorList>
    </citation>
    <scope>NUCLEOTIDE SEQUENCE [LARGE SCALE GENOMIC DNA]</scope>
</reference>
<accession>A0A1R3UYQ7</accession>
<gene>
    <name evidence="1" type="ORF">BQ8794_10141</name>
</gene>
<dbReference type="STRING" id="1631249.BQ8794_10141"/>
<protein>
    <submittedName>
        <fullName evidence="1">Uncharacterized protein</fullName>
    </submittedName>
</protein>
<sequence>MVSDCLAVPVILESAHYWRRARWPLASSAGPARESADVGLGRAKISRYSLRNLMPAQVRKATIPRVHAGLPLATLSGLTTPVPSVRL</sequence>
<proteinExistence type="predicted"/>
<organism evidence="1 2">
    <name type="scientific">Mesorhizobium prunaredense</name>
    <dbReference type="NCBI Taxonomy" id="1631249"/>
    <lineage>
        <taxon>Bacteria</taxon>
        <taxon>Pseudomonadati</taxon>
        <taxon>Pseudomonadota</taxon>
        <taxon>Alphaproteobacteria</taxon>
        <taxon>Hyphomicrobiales</taxon>
        <taxon>Phyllobacteriaceae</taxon>
        <taxon>Mesorhizobium</taxon>
    </lineage>
</organism>
<dbReference type="EMBL" id="FTPD01000001">
    <property type="protein sequence ID" value="SIT52771.1"/>
    <property type="molecule type" value="Genomic_DNA"/>
</dbReference>
<evidence type="ECO:0000313" key="2">
    <source>
        <dbReference type="Proteomes" id="UP000188388"/>
    </source>
</evidence>